<gene>
    <name evidence="6" type="ORF">BJ983_003442</name>
</gene>
<feature type="DNA-binding region" description="H-T-H motif" evidence="4">
    <location>
        <begin position="24"/>
        <end position="43"/>
    </location>
</feature>
<dbReference type="SUPFAM" id="SSF48498">
    <property type="entry name" value="Tetracyclin repressor-like, C-terminal domain"/>
    <property type="match status" value="1"/>
</dbReference>
<dbReference type="InterPro" id="IPR001647">
    <property type="entry name" value="HTH_TetR"/>
</dbReference>
<dbReference type="GO" id="GO:0003700">
    <property type="term" value="F:DNA-binding transcription factor activity"/>
    <property type="evidence" value="ECO:0007669"/>
    <property type="project" value="TreeGrafter"/>
</dbReference>
<keyword evidence="2 4" id="KW-0238">DNA-binding</keyword>
<dbReference type="PANTHER" id="PTHR30055">
    <property type="entry name" value="HTH-TYPE TRANSCRIPTIONAL REGULATOR RUTR"/>
    <property type="match status" value="1"/>
</dbReference>
<keyword evidence="3" id="KW-0804">Transcription</keyword>
<dbReference type="InterPro" id="IPR036271">
    <property type="entry name" value="Tet_transcr_reg_TetR-rel_C_sf"/>
</dbReference>
<evidence type="ECO:0000256" key="1">
    <source>
        <dbReference type="ARBA" id="ARBA00023015"/>
    </source>
</evidence>
<dbReference type="AlphaFoldDB" id="A0A7Y9DXR0"/>
<protein>
    <submittedName>
        <fullName evidence="6">AcrR family transcriptional regulator</fullName>
    </submittedName>
</protein>
<dbReference type="InterPro" id="IPR050109">
    <property type="entry name" value="HTH-type_TetR-like_transc_reg"/>
</dbReference>
<dbReference type="PANTHER" id="PTHR30055:SF234">
    <property type="entry name" value="HTH-TYPE TRANSCRIPTIONAL REGULATOR BETI"/>
    <property type="match status" value="1"/>
</dbReference>
<dbReference type="Pfam" id="PF00440">
    <property type="entry name" value="TetR_N"/>
    <property type="match status" value="1"/>
</dbReference>
<dbReference type="InterPro" id="IPR009057">
    <property type="entry name" value="Homeodomain-like_sf"/>
</dbReference>
<dbReference type="GO" id="GO:0000976">
    <property type="term" value="F:transcription cis-regulatory region binding"/>
    <property type="evidence" value="ECO:0007669"/>
    <property type="project" value="TreeGrafter"/>
</dbReference>
<name>A0A7Y9DXR0_9PSEU</name>
<dbReference type="RefSeq" id="WP_179794909.1">
    <property type="nucleotide sequence ID" value="NZ_BAABHP010000014.1"/>
</dbReference>
<comment type="caution">
    <text evidence="6">The sequence shown here is derived from an EMBL/GenBank/DDBJ whole genome shotgun (WGS) entry which is preliminary data.</text>
</comment>
<reference evidence="6 7" key="1">
    <citation type="submission" date="2020-07" db="EMBL/GenBank/DDBJ databases">
        <title>Sequencing the genomes of 1000 actinobacteria strains.</title>
        <authorList>
            <person name="Klenk H.-P."/>
        </authorList>
    </citation>
    <scope>NUCLEOTIDE SEQUENCE [LARGE SCALE GENOMIC DNA]</scope>
    <source>
        <strain evidence="6 7">DSM 45772</strain>
    </source>
</reference>
<evidence type="ECO:0000256" key="2">
    <source>
        <dbReference type="ARBA" id="ARBA00023125"/>
    </source>
</evidence>
<dbReference type="PROSITE" id="PS50977">
    <property type="entry name" value="HTH_TETR_2"/>
    <property type="match status" value="1"/>
</dbReference>
<proteinExistence type="predicted"/>
<evidence type="ECO:0000256" key="3">
    <source>
        <dbReference type="ARBA" id="ARBA00023163"/>
    </source>
</evidence>
<dbReference type="Proteomes" id="UP000535890">
    <property type="component" value="Unassembled WGS sequence"/>
</dbReference>
<dbReference type="EMBL" id="JACCBN010000001">
    <property type="protein sequence ID" value="NYD37340.1"/>
    <property type="molecule type" value="Genomic_DNA"/>
</dbReference>
<organism evidence="6 7">
    <name type="scientific">Actinomycetospora corticicola</name>
    <dbReference type="NCBI Taxonomy" id="663602"/>
    <lineage>
        <taxon>Bacteria</taxon>
        <taxon>Bacillati</taxon>
        <taxon>Actinomycetota</taxon>
        <taxon>Actinomycetes</taxon>
        <taxon>Pseudonocardiales</taxon>
        <taxon>Pseudonocardiaceae</taxon>
        <taxon>Actinomycetospora</taxon>
    </lineage>
</organism>
<dbReference type="Gene3D" id="1.10.357.10">
    <property type="entry name" value="Tetracycline Repressor, domain 2"/>
    <property type="match status" value="1"/>
</dbReference>
<sequence>MEPRERIVAAAARLLEDGGEDAVSTRAVSAAAGVQAPTIYRLFGDKQGLLDAVVTRGFEDYLAEKTVRPPSDDPVADLRAGWDLHVGLALERPALYRLMYARPQAAGYSPAARSAFGELAALIHRIAAAGRLRVPEGRAVGMVHSAGSGVALSLIAVPPDKRDDGLSHAAREAVVAAITTDSFPTTGAGPVGAAVALRASAGDLEGFTPAERALLGEWLDRVASPCEQ</sequence>
<evidence type="ECO:0000313" key="6">
    <source>
        <dbReference type="EMBL" id="NYD37340.1"/>
    </source>
</evidence>
<feature type="domain" description="HTH tetR-type" evidence="5">
    <location>
        <begin position="1"/>
        <end position="61"/>
    </location>
</feature>
<evidence type="ECO:0000256" key="4">
    <source>
        <dbReference type="PROSITE-ProRule" id="PRU00335"/>
    </source>
</evidence>
<keyword evidence="7" id="KW-1185">Reference proteome</keyword>
<dbReference type="SUPFAM" id="SSF46689">
    <property type="entry name" value="Homeodomain-like"/>
    <property type="match status" value="1"/>
</dbReference>
<evidence type="ECO:0000259" key="5">
    <source>
        <dbReference type="PROSITE" id="PS50977"/>
    </source>
</evidence>
<dbReference type="PRINTS" id="PR00455">
    <property type="entry name" value="HTHTETR"/>
</dbReference>
<evidence type="ECO:0000313" key="7">
    <source>
        <dbReference type="Proteomes" id="UP000535890"/>
    </source>
</evidence>
<accession>A0A7Y9DXR0</accession>
<keyword evidence="1" id="KW-0805">Transcription regulation</keyword>